<comment type="caution">
    <text evidence="2">The sequence shown here is derived from an EMBL/GenBank/DDBJ whole genome shotgun (WGS) entry which is preliminary data.</text>
</comment>
<protein>
    <recommendedName>
        <fullName evidence="1">RNase H type-1 domain-containing protein</fullName>
    </recommendedName>
</protein>
<dbReference type="Gene3D" id="3.30.420.10">
    <property type="entry name" value="Ribonuclease H-like superfamily/Ribonuclease H"/>
    <property type="match status" value="1"/>
</dbReference>
<evidence type="ECO:0000313" key="3">
    <source>
        <dbReference type="Proteomes" id="UP001175227"/>
    </source>
</evidence>
<dbReference type="InterPro" id="IPR012337">
    <property type="entry name" value="RNaseH-like_sf"/>
</dbReference>
<dbReference type="InterPro" id="IPR036397">
    <property type="entry name" value="RNaseH_sf"/>
</dbReference>
<sequence>MLFTEDGEAIYNAPHYELGERDEQITVNTDGSAVRNGARNSVAGTGVFCQEGDLRNRSIRLPNEAGTTNQVSEVVGAETAAEDVLRNRELKSISDSRHTLNDLSGRITKWENKGYFLVANSLVMQTMKARFQLPSVQCTNPA</sequence>
<name>A0AA39UAT4_9AGAR</name>
<dbReference type="Proteomes" id="UP001175227">
    <property type="component" value="Unassembled WGS sequence"/>
</dbReference>
<dbReference type="GO" id="GO:0003676">
    <property type="term" value="F:nucleic acid binding"/>
    <property type="evidence" value="ECO:0007669"/>
    <property type="project" value="InterPro"/>
</dbReference>
<accession>A0AA39UAT4</accession>
<dbReference type="AlphaFoldDB" id="A0AA39UAT4"/>
<dbReference type="SUPFAM" id="SSF53098">
    <property type="entry name" value="Ribonuclease H-like"/>
    <property type="match status" value="1"/>
</dbReference>
<dbReference type="EMBL" id="JAUEPR010000023">
    <property type="protein sequence ID" value="KAK0475544.1"/>
    <property type="molecule type" value="Genomic_DNA"/>
</dbReference>
<dbReference type="GO" id="GO:0004523">
    <property type="term" value="F:RNA-DNA hybrid ribonuclease activity"/>
    <property type="evidence" value="ECO:0007669"/>
    <property type="project" value="InterPro"/>
</dbReference>
<reference evidence="2" key="1">
    <citation type="submission" date="2023-06" db="EMBL/GenBank/DDBJ databases">
        <authorList>
            <consortium name="Lawrence Berkeley National Laboratory"/>
            <person name="Ahrendt S."/>
            <person name="Sahu N."/>
            <person name="Indic B."/>
            <person name="Wong-Bajracharya J."/>
            <person name="Merenyi Z."/>
            <person name="Ke H.-M."/>
            <person name="Monk M."/>
            <person name="Kocsube S."/>
            <person name="Drula E."/>
            <person name="Lipzen A."/>
            <person name="Balint B."/>
            <person name="Henrissat B."/>
            <person name="Andreopoulos B."/>
            <person name="Martin F.M."/>
            <person name="Harder C.B."/>
            <person name="Rigling D."/>
            <person name="Ford K.L."/>
            <person name="Foster G.D."/>
            <person name="Pangilinan J."/>
            <person name="Papanicolaou A."/>
            <person name="Barry K."/>
            <person name="LaButti K."/>
            <person name="Viragh M."/>
            <person name="Koriabine M."/>
            <person name="Yan M."/>
            <person name="Riley R."/>
            <person name="Champramary S."/>
            <person name="Plett K.L."/>
            <person name="Tsai I.J."/>
            <person name="Slot J."/>
            <person name="Sipos G."/>
            <person name="Plett J."/>
            <person name="Nagy L.G."/>
            <person name="Grigoriev I.V."/>
        </authorList>
    </citation>
    <scope>NUCLEOTIDE SEQUENCE</scope>
    <source>
        <strain evidence="2">ICMP 16352</strain>
    </source>
</reference>
<evidence type="ECO:0000313" key="2">
    <source>
        <dbReference type="EMBL" id="KAK0475544.1"/>
    </source>
</evidence>
<keyword evidence="3" id="KW-1185">Reference proteome</keyword>
<feature type="domain" description="RNase H type-1" evidence="1">
    <location>
        <begin position="23"/>
        <end position="121"/>
    </location>
</feature>
<proteinExistence type="predicted"/>
<evidence type="ECO:0000259" key="1">
    <source>
        <dbReference type="Pfam" id="PF00075"/>
    </source>
</evidence>
<organism evidence="2 3">
    <name type="scientific">Armillaria novae-zelandiae</name>
    <dbReference type="NCBI Taxonomy" id="153914"/>
    <lineage>
        <taxon>Eukaryota</taxon>
        <taxon>Fungi</taxon>
        <taxon>Dikarya</taxon>
        <taxon>Basidiomycota</taxon>
        <taxon>Agaricomycotina</taxon>
        <taxon>Agaricomycetes</taxon>
        <taxon>Agaricomycetidae</taxon>
        <taxon>Agaricales</taxon>
        <taxon>Marasmiineae</taxon>
        <taxon>Physalacriaceae</taxon>
        <taxon>Armillaria</taxon>
    </lineage>
</organism>
<dbReference type="Pfam" id="PF00075">
    <property type="entry name" value="RNase_H"/>
    <property type="match status" value="1"/>
</dbReference>
<dbReference type="InterPro" id="IPR002156">
    <property type="entry name" value="RNaseH_domain"/>
</dbReference>
<gene>
    <name evidence="2" type="ORF">IW261DRAFT_1422362</name>
</gene>